<organism evidence="2 3">
    <name type="scientific">Starkeya nomas</name>
    <dbReference type="NCBI Taxonomy" id="2666134"/>
    <lineage>
        <taxon>Bacteria</taxon>
        <taxon>Pseudomonadati</taxon>
        <taxon>Pseudomonadota</taxon>
        <taxon>Alphaproteobacteria</taxon>
        <taxon>Hyphomicrobiales</taxon>
        <taxon>Xanthobacteraceae</taxon>
        <taxon>Starkeya</taxon>
    </lineage>
</organism>
<evidence type="ECO:0000313" key="2">
    <source>
        <dbReference type="EMBL" id="CAA0096057.1"/>
    </source>
</evidence>
<dbReference type="RefSeq" id="WP_159598707.1">
    <property type="nucleotide sequence ID" value="NZ_CACSAS010000001.1"/>
</dbReference>
<keyword evidence="3" id="KW-1185">Reference proteome</keyword>
<dbReference type="AlphaFoldDB" id="A0A5S9NYW2"/>
<accession>A0A5S9NYW2</accession>
<feature type="transmembrane region" description="Helical" evidence="1">
    <location>
        <begin position="12"/>
        <end position="31"/>
    </location>
</feature>
<protein>
    <submittedName>
        <fullName evidence="2">Uncharacterized protein</fullName>
    </submittedName>
</protein>
<name>A0A5S9NYW2_9HYPH</name>
<gene>
    <name evidence="2" type="ORF">STARVERO_01965</name>
</gene>
<dbReference type="EMBL" id="CACSAS010000001">
    <property type="protein sequence ID" value="CAA0096057.1"/>
    <property type="molecule type" value="Genomic_DNA"/>
</dbReference>
<feature type="transmembrane region" description="Helical" evidence="1">
    <location>
        <begin position="79"/>
        <end position="98"/>
    </location>
</feature>
<proteinExistence type="predicted"/>
<dbReference type="Proteomes" id="UP000433050">
    <property type="component" value="Unassembled WGS sequence"/>
</dbReference>
<sequence length="120" mass="13770">MRELLTLLLAHVYFALLEWGPIIAAFAIALLRAHRFEQHEKYVRAARAAYLPAPRTHDEAMADKAEVERLLNRRRHRGVTFALFVVVLSGGYALSGFIRYNAHNIVREAHKISEAYEARD</sequence>
<evidence type="ECO:0000313" key="3">
    <source>
        <dbReference type="Proteomes" id="UP000433050"/>
    </source>
</evidence>
<keyword evidence="1" id="KW-1133">Transmembrane helix</keyword>
<keyword evidence="1" id="KW-0812">Transmembrane</keyword>
<keyword evidence="1" id="KW-0472">Membrane</keyword>
<reference evidence="2 3" key="1">
    <citation type="submission" date="2019-12" db="EMBL/GenBank/DDBJ databases">
        <authorList>
            <person name="Reyes-Prieto M."/>
        </authorList>
    </citation>
    <scope>NUCLEOTIDE SEQUENCE [LARGE SCALE GENOMIC DNA]</scope>
    <source>
        <strain evidence="2">HF14-78462</strain>
    </source>
</reference>
<evidence type="ECO:0000256" key="1">
    <source>
        <dbReference type="SAM" id="Phobius"/>
    </source>
</evidence>